<comment type="caution">
    <text evidence="15">The sequence shown here is derived from an EMBL/GenBank/DDBJ whole genome shotgun (WGS) entry which is preliminary data.</text>
</comment>
<keyword evidence="6 13" id="KW-0863">Zinc-finger</keyword>
<evidence type="ECO:0000256" key="8">
    <source>
        <dbReference type="ARBA" id="ARBA00022833"/>
    </source>
</evidence>
<dbReference type="GO" id="GO:0009317">
    <property type="term" value="C:acetyl-CoA carboxylase complex"/>
    <property type="evidence" value="ECO:0007669"/>
    <property type="project" value="InterPro"/>
</dbReference>
<name>A0A1F6C6M6_HANXR</name>
<comment type="subcellular location">
    <subcellularLocation>
        <location evidence="1 13">Cytoplasm</location>
    </subcellularLocation>
</comment>
<evidence type="ECO:0000256" key="7">
    <source>
        <dbReference type="ARBA" id="ARBA00022832"/>
    </source>
</evidence>
<dbReference type="GO" id="GO:0005524">
    <property type="term" value="F:ATP binding"/>
    <property type="evidence" value="ECO:0007669"/>
    <property type="project" value="UniProtKB-KW"/>
</dbReference>
<evidence type="ECO:0000256" key="9">
    <source>
        <dbReference type="ARBA" id="ARBA00022840"/>
    </source>
</evidence>
<evidence type="ECO:0000256" key="11">
    <source>
        <dbReference type="ARBA" id="ARBA00023160"/>
    </source>
</evidence>
<dbReference type="EC" id="2.1.3.15" evidence="13"/>
<feature type="binding site" evidence="13">
    <location>
        <position position="49"/>
    </location>
    <ligand>
        <name>Zn(2+)</name>
        <dbReference type="ChEBI" id="CHEBI:29105"/>
    </ligand>
</feature>
<dbReference type="PANTHER" id="PTHR42995:SF5">
    <property type="entry name" value="ACETYL-COENZYME A CARBOXYLASE CARBOXYL TRANSFERASE SUBUNIT BETA, CHLOROPLASTIC"/>
    <property type="match status" value="1"/>
</dbReference>
<dbReference type="Pfam" id="PF17848">
    <property type="entry name" value="Zn_ribbon_ACC"/>
    <property type="match status" value="1"/>
</dbReference>
<keyword evidence="5 13" id="KW-0547">Nucleotide-binding</keyword>
<keyword evidence="3 13" id="KW-0808">Transferase</keyword>
<keyword evidence="9 13" id="KW-0067">ATP-binding</keyword>
<evidence type="ECO:0000256" key="12">
    <source>
        <dbReference type="ARBA" id="ARBA00025280"/>
    </source>
</evidence>
<evidence type="ECO:0000256" key="13">
    <source>
        <dbReference type="HAMAP-Rule" id="MF_01395"/>
    </source>
</evidence>
<dbReference type="Proteomes" id="UP000178606">
    <property type="component" value="Unassembled WGS sequence"/>
</dbReference>
<dbReference type="GO" id="GO:0008270">
    <property type="term" value="F:zinc ion binding"/>
    <property type="evidence" value="ECO:0007669"/>
    <property type="project" value="UniProtKB-UniRule"/>
</dbReference>
<dbReference type="PANTHER" id="PTHR42995">
    <property type="entry name" value="ACETYL-COENZYME A CARBOXYLASE CARBOXYL TRANSFERASE SUBUNIT BETA, CHLOROPLASTIC"/>
    <property type="match status" value="1"/>
</dbReference>
<evidence type="ECO:0000259" key="14">
    <source>
        <dbReference type="PROSITE" id="PS50980"/>
    </source>
</evidence>
<dbReference type="HAMAP" id="MF_01395">
    <property type="entry name" value="AcetylCoA_CT_beta"/>
    <property type="match status" value="1"/>
</dbReference>
<keyword evidence="10 13" id="KW-0443">Lipid metabolism</keyword>
<feature type="binding site" evidence="13">
    <location>
        <position position="30"/>
    </location>
    <ligand>
        <name>Zn(2+)</name>
        <dbReference type="ChEBI" id="CHEBI:29105"/>
    </ligand>
</feature>
<dbReference type="InterPro" id="IPR011762">
    <property type="entry name" value="COA_CT_N"/>
</dbReference>
<gene>
    <name evidence="13" type="primary">accD</name>
    <name evidence="15" type="ORF">A3F84_03170</name>
</gene>
<dbReference type="GO" id="GO:0003989">
    <property type="term" value="F:acetyl-CoA carboxylase activity"/>
    <property type="evidence" value="ECO:0007669"/>
    <property type="project" value="InterPro"/>
</dbReference>
<comment type="subunit">
    <text evidence="13">Acetyl-CoA carboxylase is a heterohexamer composed of biotin carboxyl carrier protein (AccB), biotin carboxylase (AccC) and two subunits each of ACCase subunit alpha (AccA) and ACCase subunit beta (AccD).</text>
</comment>
<evidence type="ECO:0000256" key="6">
    <source>
        <dbReference type="ARBA" id="ARBA00022771"/>
    </source>
</evidence>
<evidence type="ECO:0000256" key="1">
    <source>
        <dbReference type="ARBA" id="ARBA00004496"/>
    </source>
</evidence>
<evidence type="ECO:0000256" key="2">
    <source>
        <dbReference type="ARBA" id="ARBA00022516"/>
    </source>
</evidence>
<dbReference type="AlphaFoldDB" id="A0A1F6C6M6"/>
<sequence>MNWFDKMKKGIRTRLVRNLEQDLWVQCPSCQQPLYRPQVERNLEVCPECDCHFPMGARLRLDLLIDAGTFEEMDAGMTSLDPLRFPEYREKLARDQKGTGMRSALVGGTGGMEGLGVVIGVTDRRFLMGSMGSVVGEKVKRLIARSLETRCPLILVSGSGGGARMQEGILSLMQMAKASAMLRRLHDAGVPYLSVLTDPTGGGVTASFAMLGDVNLAEPGARIMFSGRPAMEALGGHKFPEDFQTAEFCLNHGTIDLIVHRKNLKKMLVDLVSALN</sequence>
<dbReference type="SUPFAM" id="SSF52096">
    <property type="entry name" value="ClpP/crotonase"/>
    <property type="match status" value="1"/>
</dbReference>
<keyword evidence="8 13" id="KW-0862">Zinc</keyword>
<dbReference type="InterPro" id="IPR029045">
    <property type="entry name" value="ClpP/crotonase-like_dom_sf"/>
</dbReference>
<evidence type="ECO:0000256" key="10">
    <source>
        <dbReference type="ARBA" id="ARBA00023098"/>
    </source>
</evidence>
<dbReference type="Pfam" id="PF01039">
    <property type="entry name" value="Carboxyl_trans"/>
    <property type="match status" value="1"/>
</dbReference>
<dbReference type="GO" id="GO:0016743">
    <property type="term" value="F:carboxyl- or carbamoyltransferase activity"/>
    <property type="evidence" value="ECO:0007669"/>
    <property type="project" value="UniProtKB-UniRule"/>
</dbReference>
<feature type="domain" description="CoA carboxyltransferase N-terminal" evidence="14">
    <location>
        <begin position="23"/>
        <end position="276"/>
    </location>
</feature>
<dbReference type="Gene3D" id="3.90.226.10">
    <property type="entry name" value="2-enoyl-CoA Hydratase, Chain A, domain 1"/>
    <property type="match status" value="1"/>
</dbReference>
<keyword evidence="4 13" id="KW-0479">Metal-binding</keyword>
<dbReference type="InterPro" id="IPR034733">
    <property type="entry name" value="AcCoA_carboxyl_beta"/>
</dbReference>
<dbReference type="InterPro" id="IPR000438">
    <property type="entry name" value="Acetyl_CoA_COase_Trfase_b_su"/>
</dbReference>
<dbReference type="UniPathway" id="UPA00655">
    <property type="reaction ID" value="UER00711"/>
</dbReference>
<dbReference type="InterPro" id="IPR041010">
    <property type="entry name" value="Znf-ACC"/>
</dbReference>
<keyword evidence="13" id="KW-0963">Cytoplasm</keyword>
<evidence type="ECO:0000256" key="3">
    <source>
        <dbReference type="ARBA" id="ARBA00022679"/>
    </source>
</evidence>
<dbReference type="PROSITE" id="PS50980">
    <property type="entry name" value="COA_CT_NTER"/>
    <property type="match status" value="1"/>
</dbReference>
<evidence type="ECO:0000313" key="16">
    <source>
        <dbReference type="Proteomes" id="UP000178606"/>
    </source>
</evidence>
<feature type="binding site" evidence="13">
    <location>
        <position position="46"/>
    </location>
    <ligand>
        <name>Zn(2+)</name>
        <dbReference type="ChEBI" id="CHEBI:29105"/>
    </ligand>
</feature>
<keyword evidence="2 13" id="KW-0444">Lipid biosynthesis</keyword>
<comment type="similarity">
    <text evidence="13">Belongs to the AccD/PCCB family.</text>
</comment>
<feature type="zinc finger region" description="C4-type" evidence="13">
    <location>
        <begin position="27"/>
        <end position="49"/>
    </location>
</feature>
<dbReference type="EMBL" id="MFKF01000396">
    <property type="protein sequence ID" value="OGG44778.1"/>
    <property type="molecule type" value="Genomic_DNA"/>
</dbReference>
<keyword evidence="7 13" id="KW-0276">Fatty acid metabolism</keyword>
<keyword evidence="11 13" id="KW-0275">Fatty acid biosynthesis</keyword>
<accession>A0A1F6C6M6</accession>
<proteinExistence type="inferred from homology"/>
<comment type="function">
    <text evidence="12 13">Component of the acetyl coenzyme A carboxylase (ACC) complex. Biotin carboxylase (BC) catalyzes the carboxylation of biotin on its carrier protein (BCCP) and then the CO(2) group is transferred by the transcarboxylase to acetyl-CoA to form malonyl-CoA.</text>
</comment>
<organism evidence="15 16">
    <name type="scientific">Handelsmanbacteria sp. (strain RIFCSPLOWO2_12_FULL_64_10)</name>
    <dbReference type="NCBI Taxonomy" id="1817868"/>
    <lineage>
        <taxon>Bacteria</taxon>
        <taxon>Candidatus Handelsmaniibacteriota</taxon>
    </lineage>
</organism>
<feature type="binding site" evidence="13">
    <location>
        <position position="27"/>
    </location>
    <ligand>
        <name>Zn(2+)</name>
        <dbReference type="ChEBI" id="CHEBI:29105"/>
    </ligand>
</feature>
<evidence type="ECO:0000256" key="4">
    <source>
        <dbReference type="ARBA" id="ARBA00022723"/>
    </source>
</evidence>
<evidence type="ECO:0000313" key="15">
    <source>
        <dbReference type="EMBL" id="OGG44778.1"/>
    </source>
</evidence>
<comment type="cofactor">
    <cofactor evidence="13">
        <name>Zn(2+)</name>
        <dbReference type="ChEBI" id="CHEBI:29105"/>
    </cofactor>
    <text evidence="13">Binds 1 zinc ion per subunit.</text>
</comment>
<dbReference type="PRINTS" id="PR01070">
    <property type="entry name" value="ACCCTRFRASEB"/>
</dbReference>
<reference evidence="15 16" key="1">
    <citation type="journal article" date="2016" name="Nat. Commun.">
        <title>Thousands of microbial genomes shed light on interconnected biogeochemical processes in an aquifer system.</title>
        <authorList>
            <person name="Anantharaman K."/>
            <person name="Brown C.T."/>
            <person name="Hug L.A."/>
            <person name="Sharon I."/>
            <person name="Castelle C.J."/>
            <person name="Probst A.J."/>
            <person name="Thomas B.C."/>
            <person name="Singh A."/>
            <person name="Wilkins M.J."/>
            <person name="Karaoz U."/>
            <person name="Brodie E.L."/>
            <person name="Williams K.H."/>
            <person name="Hubbard S.S."/>
            <person name="Banfield J.F."/>
        </authorList>
    </citation>
    <scope>NUCLEOTIDE SEQUENCE [LARGE SCALE GENOMIC DNA]</scope>
    <source>
        <strain evidence="16">RIFCSPLOWO2_12_FULL_64_10</strain>
    </source>
</reference>
<evidence type="ECO:0000256" key="5">
    <source>
        <dbReference type="ARBA" id="ARBA00022741"/>
    </source>
</evidence>
<protein>
    <recommendedName>
        <fullName evidence="13">Acetyl-coenzyme A carboxylase carboxyl transferase subunit beta</fullName>
        <shortName evidence="13">ACCase subunit beta</shortName>
        <shortName evidence="13">Acetyl-CoA carboxylase carboxyltransferase subunit beta</shortName>
        <ecNumber evidence="13">2.1.3.15</ecNumber>
    </recommendedName>
</protein>
<comment type="pathway">
    <text evidence="13">Lipid metabolism; malonyl-CoA biosynthesis; malonyl-CoA from acetyl-CoA: step 1/1.</text>
</comment>
<dbReference type="NCBIfam" id="TIGR00515">
    <property type="entry name" value="accD"/>
    <property type="match status" value="1"/>
</dbReference>
<comment type="catalytic activity">
    <reaction evidence="13">
        <text>N(6)-carboxybiotinyl-L-lysyl-[protein] + acetyl-CoA = N(6)-biotinyl-L-lysyl-[protein] + malonyl-CoA</text>
        <dbReference type="Rhea" id="RHEA:54728"/>
        <dbReference type="Rhea" id="RHEA-COMP:10505"/>
        <dbReference type="Rhea" id="RHEA-COMP:10506"/>
        <dbReference type="ChEBI" id="CHEBI:57288"/>
        <dbReference type="ChEBI" id="CHEBI:57384"/>
        <dbReference type="ChEBI" id="CHEBI:83144"/>
        <dbReference type="ChEBI" id="CHEBI:83145"/>
        <dbReference type="EC" id="2.1.3.15"/>
    </reaction>
</comment>
<dbReference type="GO" id="GO:0006633">
    <property type="term" value="P:fatty acid biosynthetic process"/>
    <property type="evidence" value="ECO:0007669"/>
    <property type="project" value="UniProtKB-KW"/>
</dbReference>
<dbReference type="GO" id="GO:2001295">
    <property type="term" value="P:malonyl-CoA biosynthetic process"/>
    <property type="evidence" value="ECO:0007669"/>
    <property type="project" value="UniProtKB-UniRule"/>
</dbReference>